<dbReference type="PROSITE" id="PS51166">
    <property type="entry name" value="CBM20"/>
    <property type="match status" value="1"/>
</dbReference>
<feature type="chain" id="PRO_5040445087" evidence="4">
    <location>
        <begin position="18"/>
        <end position="779"/>
    </location>
</feature>
<dbReference type="GO" id="GO:2001070">
    <property type="term" value="F:starch binding"/>
    <property type="evidence" value="ECO:0007669"/>
    <property type="project" value="InterPro"/>
</dbReference>
<evidence type="ECO:0000256" key="2">
    <source>
        <dbReference type="ARBA" id="ARBA00023326"/>
    </source>
</evidence>
<dbReference type="SMART" id="SM01065">
    <property type="entry name" value="CBM_2"/>
    <property type="match status" value="1"/>
</dbReference>
<dbReference type="PANTHER" id="PTHR15048:SF0">
    <property type="entry name" value="STARCH-BINDING DOMAIN-CONTAINING PROTEIN 1"/>
    <property type="match status" value="1"/>
</dbReference>
<gene>
    <name evidence="6" type="ORF">HRG_05346</name>
</gene>
<evidence type="ECO:0000256" key="1">
    <source>
        <dbReference type="ARBA" id="ARBA00023277"/>
    </source>
</evidence>
<feature type="domain" description="CBM20" evidence="5">
    <location>
        <begin position="671"/>
        <end position="779"/>
    </location>
</feature>
<keyword evidence="1" id="KW-0119">Carbohydrate metabolism</keyword>
<name>A0A9P8SHH2_9HYPO</name>
<dbReference type="SUPFAM" id="SSF49452">
    <property type="entry name" value="Starch-binding domain-like"/>
    <property type="match status" value="1"/>
</dbReference>
<dbReference type="Pfam" id="PF00686">
    <property type="entry name" value="CBM_20"/>
    <property type="match status" value="1"/>
</dbReference>
<evidence type="ECO:0000259" key="5">
    <source>
        <dbReference type="PROSITE" id="PS51166"/>
    </source>
</evidence>
<feature type="region of interest" description="Disordered" evidence="3">
    <location>
        <begin position="34"/>
        <end position="53"/>
    </location>
</feature>
<feature type="region of interest" description="Disordered" evidence="3">
    <location>
        <begin position="422"/>
        <end position="451"/>
    </location>
</feature>
<dbReference type="GO" id="GO:0016020">
    <property type="term" value="C:membrane"/>
    <property type="evidence" value="ECO:0007669"/>
    <property type="project" value="TreeGrafter"/>
</dbReference>
<evidence type="ECO:0000256" key="3">
    <source>
        <dbReference type="SAM" id="MobiDB-lite"/>
    </source>
</evidence>
<keyword evidence="2" id="KW-0624">Polysaccharide degradation</keyword>
<evidence type="ECO:0000313" key="6">
    <source>
        <dbReference type="EMBL" id="KAH0962836.1"/>
    </source>
</evidence>
<dbReference type="Proteomes" id="UP000824596">
    <property type="component" value="Unassembled WGS sequence"/>
</dbReference>
<dbReference type="RefSeq" id="XP_044720349.1">
    <property type="nucleotide sequence ID" value="XM_044863817.1"/>
</dbReference>
<reference evidence="6" key="1">
    <citation type="submission" date="2021-09" db="EMBL/GenBank/DDBJ databases">
        <title>A high-quality genome of the endoparasitic fungus Hirsutella rhossiliensis with a comparison of Hirsutella genomes reveals transposable elements contributing to genome size variation.</title>
        <authorList>
            <person name="Lin R."/>
            <person name="Jiao Y."/>
            <person name="Sun X."/>
            <person name="Ling J."/>
            <person name="Xie B."/>
            <person name="Cheng X."/>
        </authorList>
    </citation>
    <scope>NUCLEOTIDE SEQUENCE</scope>
    <source>
        <strain evidence="6">HR02</strain>
    </source>
</reference>
<dbReference type="PANTHER" id="PTHR15048">
    <property type="entry name" value="STARCH-BINDING DOMAIN-CONTAINING PROTEIN 1"/>
    <property type="match status" value="1"/>
</dbReference>
<feature type="region of interest" description="Disordered" evidence="3">
    <location>
        <begin position="266"/>
        <end position="285"/>
    </location>
</feature>
<comment type="caution">
    <text evidence="6">The sequence shown here is derived from an EMBL/GenBank/DDBJ whole genome shotgun (WGS) entry which is preliminary data.</text>
</comment>
<accession>A0A9P8SHH2</accession>
<dbReference type="InterPro" id="IPR013783">
    <property type="entry name" value="Ig-like_fold"/>
</dbReference>
<dbReference type="AlphaFoldDB" id="A0A9P8SHH2"/>
<sequence>MLLSAILSSSLAVSAIALDVDALARDRINRLQKGYKIDDKNPPASPDGRTLDLNSPPKVNVYIERYIEHSYINTGNTSDTFSISESTATFRDVTDGSSITAQTTRSGSANLGPLSFSISKSTSRSDETSKGAASYKIAIQKREETCDGFHECRFESWTYHVEIVGYCDGSPCKIRAPITREDGNPDTSIIYIPEELPEAQALGANDRRAVSSIRERLQSELARKYCVNWDKPPERDHIERTIDAWRSVTERPLRLLNKSLDVTVSTQKSAQGRGHSSIDSRDSPLTTDQTVLTVGTSTEGWTVGAQTSHSFDLSYNRPSNNPLRDVGGRAGVEISNSIQKSKQITDGKWTSKGFGVSTTCKAGYHCHFEAWAFVIHVSGICRKLDSFPNGKPTDFQRPCQLDIPILNEAGEPHTRLLSISEKVDDGESEESPESEQENPQAGKPSDMNKVPKALGKEGDYCLLDTYEYYRPTDKMYLNWTTDNFEERPNAPDPENLENCKYRVPEEPPATGKQCYDNEIRVGTPTQNNEENGTETATPDTMQVPKLEDIHGDWCVLDNNKLYDPVDDVWWTQEGGPGVKRPEALKPSDEDIKECTERIKAAKRKTRAEYKRVVRDKCILNTGEAYDPKTKKWFAGPSDEGELRSDAEEPLGLEKCLEAIKPNGVEPESGPQAKGGDCKVEFNVLATTVFGDTIKIVGSNDDLKNWKTEEAISLHTAPEDYTPERPLWKGSVSLKPRDEIEYKYIKVKEDGRVEWEKDSNRKFRVPDSCETALVREDKWQ</sequence>
<evidence type="ECO:0000313" key="7">
    <source>
        <dbReference type="Proteomes" id="UP000824596"/>
    </source>
</evidence>
<feature type="compositionally biased region" description="Acidic residues" evidence="3">
    <location>
        <begin position="424"/>
        <end position="436"/>
    </location>
</feature>
<dbReference type="Gene3D" id="2.60.40.10">
    <property type="entry name" value="Immunoglobulins"/>
    <property type="match status" value="1"/>
</dbReference>
<dbReference type="InterPro" id="IPR002044">
    <property type="entry name" value="CBM20"/>
</dbReference>
<dbReference type="InterPro" id="IPR013784">
    <property type="entry name" value="Carb-bd-like_fold"/>
</dbReference>
<protein>
    <submittedName>
        <fullName evidence="6">Starch binding domain-containing protein</fullName>
    </submittedName>
</protein>
<dbReference type="OrthoDB" id="550577at2759"/>
<evidence type="ECO:0000256" key="4">
    <source>
        <dbReference type="SAM" id="SignalP"/>
    </source>
</evidence>
<dbReference type="FunFam" id="2.60.40.10:FF:000552">
    <property type="entry name" value="Related to glucoamylase"/>
    <property type="match status" value="1"/>
</dbReference>
<keyword evidence="4" id="KW-0732">Signal</keyword>
<dbReference type="EMBL" id="JAIZPD010000005">
    <property type="protein sequence ID" value="KAH0962836.1"/>
    <property type="molecule type" value="Genomic_DNA"/>
</dbReference>
<feature type="signal peptide" evidence="4">
    <location>
        <begin position="1"/>
        <end position="17"/>
    </location>
</feature>
<dbReference type="GeneID" id="68354475"/>
<proteinExistence type="predicted"/>
<dbReference type="GO" id="GO:0000272">
    <property type="term" value="P:polysaccharide catabolic process"/>
    <property type="evidence" value="ECO:0007669"/>
    <property type="project" value="UniProtKB-KW"/>
</dbReference>
<keyword evidence="7" id="KW-1185">Reference proteome</keyword>
<organism evidence="6 7">
    <name type="scientific">Hirsutella rhossiliensis</name>
    <dbReference type="NCBI Taxonomy" id="111463"/>
    <lineage>
        <taxon>Eukaryota</taxon>
        <taxon>Fungi</taxon>
        <taxon>Dikarya</taxon>
        <taxon>Ascomycota</taxon>
        <taxon>Pezizomycotina</taxon>
        <taxon>Sordariomycetes</taxon>
        <taxon>Hypocreomycetidae</taxon>
        <taxon>Hypocreales</taxon>
        <taxon>Ophiocordycipitaceae</taxon>
        <taxon>Hirsutella</taxon>
    </lineage>
</organism>